<evidence type="ECO:0000313" key="3">
    <source>
        <dbReference type="EMBL" id="SMP43454.1"/>
    </source>
</evidence>
<evidence type="ECO:0000259" key="2">
    <source>
        <dbReference type="Pfam" id="PF13406"/>
    </source>
</evidence>
<feature type="signal peptide" evidence="1">
    <location>
        <begin position="1"/>
        <end position="24"/>
    </location>
</feature>
<dbReference type="InterPro" id="IPR043426">
    <property type="entry name" value="MltB-like"/>
</dbReference>
<dbReference type="NCBIfam" id="TIGR02282">
    <property type="entry name" value="MltB"/>
    <property type="match status" value="1"/>
</dbReference>
<dbReference type="PROSITE" id="PS51257">
    <property type="entry name" value="PROKAR_LIPOPROTEIN"/>
    <property type="match status" value="1"/>
</dbReference>
<keyword evidence="4" id="KW-1185">Reference proteome</keyword>
<dbReference type="EMBL" id="FXUL01000001">
    <property type="protein sequence ID" value="SMP43454.1"/>
    <property type="molecule type" value="Genomic_DNA"/>
</dbReference>
<dbReference type="InterPro" id="IPR023346">
    <property type="entry name" value="Lysozyme-like_dom_sf"/>
</dbReference>
<proteinExistence type="predicted"/>
<gene>
    <name evidence="3" type="ORF">SAMN06295970_101296</name>
</gene>
<feature type="chain" id="PRO_5045266803" evidence="1">
    <location>
        <begin position="25"/>
        <end position="364"/>
    </location>
</feature>
<organism evidence="3 4">
    <name type="scientific">Noviherbaspirillum suwonense</name>
    <dbReference type="NCBI Taxonomy" id="1224511"/>
    <lineage>
        <taxon>Bacteria</taxon>
        <taxon>Pseudomonadati</taxon>
        <taxon>Pseudomonadota</taxon>
        <taxon>Betaproteobacteria</taxon>
        <taxon>Burkholderiales</taxon>
        <taxon>Oxalobacteraceae</taxon>
        <taxon>Noviherbaspirillum</taxon>
    </lineage>
</organism>
<dbReference type="PANTHER" id="PTHR30163:SF9">
    <property type="entry name" value="MEMBRANE-BOUND LYTIC MUREIN TRANSGLYCOSYLASE B"/>
    <property type="match status" value="1"/>
</dbReference>
<feature type="domain" description="Transglycosylase SLT" evidence="2">
    <location>
        <begin position="55"/>
        <end position="355"/>
    </location>
</feature>
<dbReference type="Gene3D" id="1.10.530.10">
    <property type="match status" value="1"/>
</dbReference>
<evidence type="ECO:0000313" key="4">
    <source>
        <dbReference type="Proteomes" id="UP001158049"/>
    </source>
</evidence>
<dbReference type="InterPro" id="IPR031304">
    <property type="entry name" value="SLT_2"/>
</dbReference>
<dbReference type="InterPro" id="IPR011757">
    <property type="entry name" value="Lytic_transglycosylase_MltB"/>
</dbReference>
<dbReference type="Proteomes" id="UP001158049">
    <property type="component" value="Unassembled WGS sequence"/>
</dbReference>
<dbReference type="RefSeq" id="WP_283440442.1">
    <property type="nucleotide sequence ID" value="NZ_FXUL01000001.1"/>
</dbReference>
<accession>A0ABY1PUK7</accession>
<name>A0ABY1PUK7_9BURK</name>
<sequence>MNSSRLFLSLLVASSFLSGCQTQAAEPGQRAAKARKVAVAADDGGEFANFSQWRDVSAFIDDMVVRHGFSRPELENVLARVRFVDSAIQLMKPAPPGRPKNWAAYRARFVEPVRIDAGVAFWNDYGDALNRAEQQYGVPPDIIVGILGVETVYGRNKGNFRVMDAVTTLAFAYPDTPTRTARMEYFRGELANTLLFARESGIDPFSLRGSYAGAVGWPQFMPGSIRSYAVDFDGDGKVDLRNSPVDAIGSIANFLVAHGWKRGEPTVFPANLDASSGNGWEMFLNQGLEAKFRLDEIRTAGIRPTVEPPADMLFGLVDLQNGGAPTEYWLGANNFFAITQYNRSFFYAMSVIDLGRAVRAARGG</sequence>
<evidence type="ECO:0000256" key="1">
    <source>
        <dbReference type="SAM" id="SignalP"/>
    </source>
</evidence>
<dbReference type="Pfam" id="PF13406">
    <property type="entry name" value="SLT_2"/>
    <property type="match status" value="1"/>
</dbReference>
<keyword evidence="1" id="KW-0732">Signal</keyword>
<dbReference type="Gene3D" id="1.10.8.350">
    <property type="entry name" value="Bacterial muramidase"/>
    <property type="match status" value="1"/>
</dbReference>
<reference evidence="3 4" key="1">
    <citation type="submission" date="2017-05" db="EMBL/GenBank/DDBJ databases">
        <authorList>
            <person name="Varghese N."/>
            <person name="Submissions S."/>
        </authorList>
    </citation>
    <scope>NUCLEOTIDE SEQUENCE [LARGE SCALE GENOMIC DNA]</scope>
    <source>
        <strain evidence="3 4">DSM 26001</strain>
    </source>
</reference>
<protein>
    <submittedName>
        <fullName evidence="3">Membrane-bound lytic murein transglycosylase B</fullName>
    </submittedName>
</protein>
<comment type="caution">
    <text evidence="3">The sequence shown here is derived from an EMBL/GenBank/DDBJ whole genome shotgun (WGS) entry which is preliminary data.</text>
</comment>
<dbReference type="PANTHER" id="PTHR30163">
    <property type="entry name" value="MEMBRANE-BOUND LYTIC MUREIN TRANSGLYCOSYLASE B"/>
    <property type="match status" value="1"/>
</dbReference>
<dbReference type="CDD" id="cd13399">
    <property type="entry name" value="Slt35-like"/>
    <property type="match status" value="1"/>
</dbReference>
<dbReference type="SUPFAM" id="SSF53955">
    <property type="entry name" value="Lysozyme-like"/>
    <property type="match status" value="1"/>
</dbReference>